<evidence type="ECO:0000256" key="4">
    <source>
        <dbReference type="ARBA" id="ARBA00022598"/>
    </source>
</evidence>
<feature type="binding site" evidence="8">
    <location>
        <position position="426"/>
    </location>
    <ligand>
        <name>ATP</name>
        <dbReference type="ChEBI" id="CHEBI:30616"/>
    </ligand>
</feature>
<dbReference type="EC" id="6.3.5.1" evidence="8"/>
<comment type="pathway">
    <text evidence="1 8">Cofactor biosynthesis; NAD(+) biosynthesis; NAD(+) from deamido-NAD(+) (L-Gln route): step 1/1.</text>
</comment>
<feature type="binding site" evidence="8">
    <location>
        <position position="402"/>
    </location>
    <ligand>
        <name>deamido-NAD(+)</name>
        <dbReference type="ChEBI" id="CHEBI:58437"/>
        <note>ligand shared between two neighboring subunits</note>
    </ligand>
</feature>
<feature type="binding site" evidence="8">
    <location>
        <position position="431"/>
    </location>
    <ligand>
        <name>deamido-NAD(+)</name>
        <dbReference type="ChEBI" id="CHEBI:58437"/>
        <note>ligand shared between two neighboring subunits</note>
    </ligand>
</feature>
<dbReference type="Gene3D" id="3.40.50.620">
    <property type="entry name" value="HUPs"/>
    <property type="match status" value="1"/>
</dbReference>
<dbReference type="PANTHER" id="PTHR23090:SF9">
    <property type="entry name" value="GLUTAMINE-DEPENDENT NAD(+) SYNTHETASE"/>
    <property type="match status" value="1"/>
</dbReference>
<dbReference type="GO" id="GO:0005737">
    <property type="term" value="C:cytoplasm"/>
    <property type="evidence" value="ECO:0007669"/>
    <property type="project" value="InterPro"/>
</dbReference>
<dbReference type="NCBIfam" id="TIGR00552">
    <property type="entry name" value="nadE"/>
    <property type="match status" value="1"/>
</dbReference>
<dbReference type="InterPro" id="IPR014445">
    <property type="entry name" value="Gln-dep_NAD_synthase"/>
</dbReference>
<feature type="binding site" evidence="8">
    <location>
        <position position="547"/>
    </location>
    <ligand>
        <name>deamido-NAD(+)</name>
        <dbReference type="ChEBI" id="CHEBI:58437"/>
        <note>ligand shared between two neighboring subunits</note>
    </ligand>
</feature>
<dbReference type="Proteomes" id="UP000248161">
    <property type="component" value="Unassembled WGS sequence"/>
</dbReference>
<feature type="active site" description="For glutaminase activity" evidence="8">
    <location>
        <position position="111"/>
    </location>
</feature>
<dbReference type="GO" id="GO:0009435">
    <property type="term" value="P:NAD+ biosynthetic process"/>
    <property type="evidence" value="ECO:0007669"/>
    <property type="project" value="UniProtKB-UniRule"/>
</dbReference>
<evidence type="ECO:0000256" key="7">
    <source>
        <dbReference type="ARBA" id="ARBA00023027"/>
    </source>
</evidence>
<dbReference type="PANTHER" id="PTHR23090">
    <property type="entry name" value="NH 3 /GLUTAMINE-DEPENDENT NAD + SYNTHETASE"/>
    <property type="match status" value="1"/>
</dbReference>
<dbReference type="NCBIfam" id="NF010588">
    <property type="entry name" value="PRK13981.1"/>
    <property type="match status" value="1"/>
</dbReference>
<evidence type="ECO:0000256" key="8">
    <source>
        <dbReference type="HAMAP-Rule" id="MF_02090"/>
    </source>
</evidence>
<evidence type="ECO:0000256" key="1">
    <source>
        <dbReference type="ARBA" id="ARBA00005188"/>
    </source>
</evidence>
<comment type="function">
    <text evidence="8">Catalyzes the ATP-dependent amidation of deamido-NAD to form NAD. Uses L-glutamine as a nitrogen source.</text>
</comment>
<keyword evidence="7 8" id="KW-0520">NAD</keyword>
<gene>
    <name evidence="8" type="primary">nadE</name>
    <name evidence="12" type="ORF">CXX69_01565</name>
</gene>
<dbReference type="SUPFAM" id="SSF52402">
    <property type="entry name" value="Adenine nucleotide alpha hydrolases-like"/>
    <property type="match status" value="1"/>
</dbReference>
<evidence type="ECO:0000256" key="6">
    <source>
        <dbReference type="ARBA" id="ARBA00022840"/>
    </source>
</evidence>
<dbReference type="InterPro" id="IPR014729">
    <property type="entry name" value="Rossmann-like_a/b/a_fold"/>
</dbReference>
<dbReference type="GO" id="GO:0003952">
    <property type="term" value="F:NAD+ synthase (glutamine-hydrolyzing) activity"/>
    <property type="evidence" value="ECO:0007669"/>
    <property type="project" value="UniProtKB-EC"/>
</dbReference>
<evidence type="ECO:0000256" key="3">
    <source>
        <dbReference type="ARBA" id="ARBA00007145"/>
    </source>
</evidence>
<feature type="domain" description="CN hydrolase" evidence="11">
    <location>
        <begin position="3"/>
        <end position="273"/>
    </location>
</feature>
<organism evidence="12 13">
    <name type="scientific">Candidatus Thalassarchaeum betae</name>
    <dbReference type="NCBI Taxonomy" id="2599289"/>
    <lineage>
        <taxon>Archaea</taxon>
        <taxon>Methanobacteriati</taxon>
        <taxon>Thermoplasmatota</taxon>
        <taxon>Candidatus Poseidoniia</taxon>
        <taxon>Candidatus Poseidoniales</taxon>
        <taxon>Candidatus Thalassarchaeaceae</taxon>
        <taxon>Candidatus Thalassarchaeum</taxon>
    </lineage>
</organism>
<dbReference type="InterPro" id="IPR003694">
    <property type="entry name" value="NAD_synthase"/>
</dbReference>
<feature type="binding site" evidence="8">
    <location>
        <begin position="320"/>
        <end position="327"/>
    </location>
    <ligand>
        <name>ATP</name>
        <dbReference type="ChEBI" id="CHEBI:30616"/>
    </ligand>
</feature>
<dbReference type="InterPro" id="IPR022310">
    <property type="entry name" value="NAD/GMP_synthase"/>
</dbReference>
<protein>
    <recommendedName>
        <fullName evidence="8">Glutamine-dependent NAD(+) synthetase</fullName>
        <ecNumber evidence="8">6.3.5.1</ecNumber>
    </recommendedName>
    <alternativeName>
        <fullName evidence="8">NAD(+) synthase [glutamine-hydrolyzing]</fullName>
    </alternativeName>
</protein>
<comment type="catalytic activity">
    <reaction evidence="8">
        <text>deamido-NAD(+) + L-glutamine + ATP + H2O = L-glutamate + AMP + diphosphate + NAD(+) + H(+)</text>
        <dbReference type="Rhea" id="RHEA:24384"/>
        <dbReference type="ChEBI" id="CHEBI:15377"/>
        <dbReference type="ChEBI" id="CHEBI:15378"/>
        <dbReference type="ChEBI" id="CHEBI:29985"/>
        <dbReference type="ChEBI" id="CHEBI:30616"/>
        <dbReference type="ChEBI" id="CHEBI:33019"/>
        <dbReference type="ChEBI" id="CHEBI:57540"/>
        <dbReference type="ChEBI" id="CHEBI:58359"/>
        <dbReference type="ChEBI" id="CHEBI:58437"/>
        <dbReference type="ChEBI" id="CHEBI:456215"/>
        <dbReference type="EC" id="6.3.5.1"/>
    </reaction>
</comment>
<dbReference type="CDD" id="cd00553">
    <property type="entry name" value="NAD_synthase"/>
    <property type="match status" value="1"/>
</dbReference>
<dbReference type="Pfam" id="PF02540">
    <property type="entry name" value="NAD_synthase"/>
    <property type="match status" value="1"/>
</dbReference>
<evidence type="ECO:0000256" key="10">
    <source>
        <dbReference type="SAM" id="MobiDB-lite"/>
    </source>
</evidence>
<feature type="binding site" evidence="8">
    <location>
        <position position="194"/>
    </location>
    <ligand>
        <name>L-glutamine</name>
        <dbReference type="ChEBI" id="CHEBI:58359"/>
    </ligand>
</feature>
<dbReference type="GO" id="GO:0005524">
    <property type="term" value="F:ATP binding"/>
    <property type="evidence" value="ECO:0007669"/>
    <property type="project" value="UniProtKB-UniRule"/>
</dbReference>
<keyword evidence="4 8" id="KW-0436">Ligase</keyword>
<dbReference type="AlphaFoldDB" id="A0A2V3HT75"/>
<dbReference type="HAMAP" id="MF_02090">
    <property type="entry name" value="NadE_glutamine_dep"/>
    <property type="match status" value="1"/>
</dbReference>
<dbReference type="Pfam" id="PF00795">
    <property type="entry name" value="CN_hydrolase"/>
    <property type="match status" value="1"/>
</dbReference>
<dbReference type="PROSITE" id="PS50263">
    <property type="entry name" value="CN_HYDROLASE"/>
    <property type="match status" value="1"/>
</dbReference>
<accession>A0A2V3HT75</accession>
<feature type="active site" description="Nucleophile; for glutaminase activity" evidence="8">
    <location>
        <position position="147"/>
    </location>
</feature>
<evidence type="ECO:0000313" key="13">
    <source>
        <dbReference type="Proteomes" id="UP000248161"/>
    </source>
</evidence>
<evidence type="ECO:0000313" key="12">
    <source>
        <dbReference type="EMBL" id="PXF22106.1"/>
    </source>
</evidence>
<feature type="binding site" evidence="8">
    <location>
        <position position="188"/>
    </location>
    <ligand>
        <name>L-glutamine</name>
        <dbReference type="ChEBI" id="CHEBI:58359"/>
    </ligand>
</feature>
<dbReference type="CDD" id="cd07570">
    <property type="entry name" value="GAT_Gln-NAD-synth"/>
    <property type="match status" value="1"/>
</dbReference>
<dbReference type="GO" id="GO:0008795">
    <property type="term" value="F:NAD+ synthase activity"/>
    <property type="evidence" value="ECO:0007669"/>
    <property type="project" value="UniProtKB-UniRule"/>
</dbReference>
<feature type="region of interest" description="Disordered" evidence="10">
    <location>
        <begin position="550"/>
        <end position="574"/>
    </location>
</feature>
<feature type="binding site" evidence="8">
    <location>
        <position position="117"/>
    </location>
    <ligand>
        <name>L-glutamine</name>
        <dbReference type="ChEBI" id="CHEBI:58359"/>
    </ligand>
</feature>
<name>A0A2V3HT75_9ARCH</name>
<comment type="similarity">
    <text evidence="3 8">In the C-terminal section; belongs to the NAD synthetase family.</text>
</comment>
<reference evidence="12 13" key="1">
    <citation type="journal article" date="2015" name="Nat. Commun.">
        <title>Genomic and transcriptomic evidence for scavenging of diverse organic compounds by widespread deep-sea archaea.</title>
        <authorList>
            <person name="Li M."/>
            <person name="Baker B.J."/>
            <person name="Anantharaman K."/>
            <person name="Jain S."/>
            <person name="Breier J.A."/>
            <person name="Dick G.J."/>
        </authorList>
    </citation>
    <scope>NUCLEOTIDE SEQUENCE [LARGE SCALE GENOMIC DNA]</scope>
    <source>
        <strain evidence="12">Cayman_51_deep</strain>
    </source>
</reference>
<dbReference type="FunFam" id="3.40.50.620:FF:000106">
    <property type="entry name" value="Glutamine-dependent NAD(+) synthetase"/>
    <property type="match status" value="1"/>
</dbReference>
<dbReference type="GO" id="GO:0004359">
    <property type="term" value="F:glutaminase activity"/>
    <property type="evidence" value="ECO:0007669"/>
    <property type="project" value="InterPro"/>
</dbReference>
<dbReference type="InterPro" id="IPR003010">
    <property type="entry name" value="C-N_Hydrolase"/>
</dbReference>
<dbReference type="EMBL" id="PSPG01000003">
    <property type="protein sequence ID" value="PXF22106.1"/>
    <property type="molecule type" value="Genomic_DNA"/>
</dbReference>
<keyword evidence="5 8" id="KW-0547">Nucleotide-binding</keyword>
<dbReference type="UniPathway" id="UPA00253">
    <property type="reaction ID" value="UER00334"/>
</dbReference>
<dbReference type="SUPFAM" id="SSF56317">
    <property type="entry name" value="Carbon-nitrogen hydrolase"/>
    <property type="match status" value="1"/>
</dbReference>
<comment type="caution">
    <text evidence="8">Lacks conserved residue(s) required for the propagation of feature annotation.</text>
</comment>
<evidence type="ECO:0000259" key="11">
    <source>
        <dbReference type="PROSITE" id="PS50263"/>
    </source>
</evidence>
<proteinExistence type="inferred from homology"/>
<evidence type="ECO:0000256" key="9">
    <source>
        <dbReference type="RuleBase" id="RU003811"/>
    </source>
</evidence>
<sequence>MGEIVALLQLNPTIGDIESNAAEIERAAALAASNGASIACTCELAICGYPPRDLLLEDGFVERCQAAASAVQSPIPLLVGTPIDSGSERTKPANGAVRVGPGGSGEIVCRKQLLPTYDVFDEARYFEPNLDAGLASASGMHLGVTICEDAWQHVGDVPNDYRTDPIEQLADWQQGGGPLGLTVNLSASPYHLAKEGERAALVRAAAATLGHPFALCNQVGGNDDLIFDGRSLVAWPDGTVVQGPGWCMGVMLVDLEDPSSAGWLPWPEGECDPDCRCAVQMVAPGDEPAAPDSGTDLLSAVTTGLGDYCRKSGITSLVLGMSGGIDSAVCTVIAARAVGPANVLGLSMPSRHSSQHSIDDAVATAEALGIEMLSIPINELHNEAEEALAEELDSGDPVAAENLQARIRGMLVMGAANARGSMAVATGNKSELAVGYCTLYGDMNGGYAPLGDLYKTQVYDLARAINTDAESMGNPPPLTESTLTKAPSAELAPDQVDQDSLPPYATLDAILHALIEDMASPESIAAEGYDEATVAWVEDKLNTSEHKRWQMPPAPRVSERAFGQGWRQPLAVKR</sequence>
<feature type="active site" description="Proton acceptor; for glutaminase activity" evidence="8">
    <location>
        <position position="43"/>
    </location>
</feature>
<keyword evidence="6 8" id="KW-0067">ATP-binding</keyword>
<dbReference type="InterPro" id="IPR036526">
    <property type="entry name" value="C-N_Hydrolase_sf"/>
</dbReference>
<comment type="similarity">
    <text evidence="2 9">Belongs to the NAD synthetase family.</text>
</comment>
<evidence type="ECO:0000256" key="2">
    <source>
        <dbReference type="ARBA" id="ARBA00005859"/>
    </source>
</evidence>
<dbReference type="PIRSF" id="PIRSF006630">
    <property type="entry name" value="NADS_GAT"/>
    <property type="match status" value="1"/>
</dbReference>
<dbReference type="Gene3D" id="3.60.110.10">
    <property type="entry name" value="Carbon-nitrogen hydrolase"/>
    <property type="match status" value="1"/>
</dbReference>
<comment type="caution">
    <text evidence="12">The sequence shown here is derived from an EMBL/GenBank/DDBJ whole genome shotgun (WGS) entry which is preliminary data.</text>
</comment>
<evidence type="ECO:0000256" key="5">
    <source>
        <dbReference type="ARBA" id="ARBA00022741"/>
    </source>
</evidence>